<dbReference type="STRING" id="1094619.G4Z413"/>
<feature type="chain" id="PRO_5003472113" description="Temptin Cys/Cys disulfide domain-containing protein" evidence="2">
    <location>
        <begin position="20"/>
        <end position="212"/>
    </location>
</feature>
<evidence type="ECO:0000256" key="2">
    <source>
        <dbReference type="SAM" id="SignalP"/>
    </source>
</evidence>
<evidence type="ECO:0000313" key="5">
    <source>
        <dbReference type="Proteomes" id="UP000002640"/>
    </source>
</evidence>
<dbReference type="InterPro" id="IPR055313">
    <property type="entry name" value="Temptin-like"/>
</dbReference>
<dbReference type="EMBL" id="JH159153">
    <property type="protein sequence ID" value="EGZ21565.1"/>
    <property type="molecule type" value="Genomic_DNA"/>
</dbReference>
<dbReference type="InterPro" id="IPR057626">
    <property type="entry name" value="S-S_Temptin"/>
</dbReference>
<evidence type="ECO:0000256" key="1">
    <source>
        <dbReference type="SAM" id="MobiDB-lite"/>
    </source>
</evidence>
<name>G4Z413_PHYSP</name>
<dbReference type="Pfam" id="PF24784">
    <property type="entry name" value="Temptin_C"/>
    <property type="match status" value="1"/>
</dbReference>
<proteinExistence type="predicted"/>
<dbReference type="AlphaFoldDB" id="G4Z413"/>
<feature type="signal peptide" evidence="2">
    <location>
        <begin position="1"/>
        <end position="19"/>
    </location>
</feature>
<keyword evidence="5" id="KW-1185">Reference proteome</keyword>
<accession>G4Z413</accession>
<evidence type="ECO:0000313" key="4">
    <source>
        <dbReference type="EMBL" id="EGZ21565.1"/>
    </source>
</evidence>
<dbReference type="PANTHER" id="PTHR34737:SF2">
    <property type="entry name" value="EF-HAND DOMAIN-CONTAINING PROTEIN"/>
    <property type="match status" value="1"/>
</dbReference>
<dbReference type="PANTHER" id="PTHR34737">
    <property type="entry name" value="EF-HAND DOMAIN-CONTAINING PROTEIN"/>
    <property type="match status" value="1"/>
</dbReference>
<keyword evidence="2" id="KW-0732">Signal</keyword>
<dbReference type="GeneID" id="20663250"/>
<gene>
    <name evidence="4" type="ORF">PHYSODRAFT_557551</name>
</gene>
<protein>
    <recommendedName>
        <fullName evidence="3">Temptin Cys/Cys disulfide domain-containing protein</fullName>
    </recommendedName>
</protein>
<evidence type="ECO:0000259" key="3">
    <source>
        <dbReference type="Pfam" id="PF24784"/>
    </source>
</evidence>
<dbReference type="KEGG" id="psoj:PHYSODRAFT_557551"/>
<organism evidence="4 5">
    <name type="scientific">Phytophthora sojae (strain P6497)</name>
    <name type="common">Soybean stem and root rot agent</name>
    <name type="synonym">Phytophthora megasperma f. sp. glycines</name>
    <dbReference type="NCBI Taxonomy" id="1094619"/>
    <lineage>
        <taxon>Eukaryota</taxon>
        <taxon>Sar</taxon>
        <taxon>Stramenopiles</taxon>
        <taxon>Oomycota</taxon>
        <taxon>Peronosporomycetes</taxon>
        <taxon>Peronosporales</taxon>
        <taxon>Peronosporaceae</taxon>
        <taxon>Phytophthora</taxon>
    </lineage>
</organism>
<feature type="region of interest" description="Disordered" evidence="1">
    <location>
        <begin position="155"/>
        <end position="188"/>
    </location>
</feature>
<dbReference type="InParanoid" id="G4Z413"/>
<sequence length="212" mass="21489">MVSASFVLLGALVVLGSTAEGSKKFVSWIPNGANVEGYAAIGHPDGTGKDESTNDFGEAFEKAGKKWTVELCQADTDGDGQTNGQELGDPCCEWSTGATPRWTTGVSHPSLKDKTSDASLWANINCTSTTTTTTSGADSSVVDLWANINCDADTSASSAATDTDSTSTTAPTPTPTTSASTGAGTSDADAAKPAQYLASMLALASSVALFLA</sequence>
<feature type="domain" description="Temptin Cys/Cys disulfide" evidence="3">
    <location>
        <begin position="20"/>
        <end position="110"/>
    </location>
</feature>
<dbReference type="Proteomes" id="UP000002640">
    <property type="component" value="Unassembled WGS sequence"/>
</dbReference>
<reference evidence="4 5" key="1">
    <citation type="journal article" date="2006" name="Science">
        <title>Phytophthora genome sequences uncover evolutionary origins and mechanisms of pathogenesis.</title>
        <authorList>
            <person name="Tyler B.M."/>
            <person name="Tripathy S."/>
            <person name="Zhang X."/>
            <person name="Dehal P."/>
            <person name="Jiang R.H."/>
            <person name="Aerts A."/>
            <person name="Arredondo F.D."/>
            <person name="Baxter L."/>
            <person name="Bensasson D."/>
            <person name="Beynon J.L."/>
            <person name="Chapman J."/>
            <person name="Damasceno C.M."/>
            <person name="Dorrance A.E."/>
            <person name="Dou D."/>
            <person name="Dickerman A.W."/>
            <person name="Dubchak I.L."/>
            <person name="Garbelotto M."/>
            <person name="Gijzen M."/>
            <person name="Gordon S.G."/>
            <person name="Govers F."/>
            <person name="Grunwald N.J."/>
            <person name="Huang W."/>
            <person name="Ivors K.L."/>
            <person name="Jones R.W."/>
            <person name="Kamoun S."/>
            <person name="Krampis K."/>
            <person name="Lamour K.H."/>
            <person name="Lee M.K."/>
            <person name="McDonald W.H."/>
            <person name="Medina M."/>
            <person name="Meijer H.J."/>
            <person name="Nordberg E.K."/>
            <person name="Maclean D.J."/>
            <person name="Ospina-Giraldo M.D."/>
            <person name="Morris P.F."/>
            <person name="Phuntumart V."/>
            <person name="Putnam N.H."/>
            <person name="Rash S."/>
            <person name="Rose J.K."/>
            <person name="Sakihama Y."/>
            <person name="Salamov A.A."/>
            <person name="Savidor A."/>
            <person name="Scheuring C.F."/>
            <person name="Smith B.M."/>
            <person name="Sobral B.W."/>
            <person name="Terry A."/>
            <person name="Torto-Alalibo T.A."/>
            <person name="Win J."/>
            <person name="Xu Z."/>
            <person name="Zhang H."/>
            <person name="Grigoriev I.V."/>
            <person name="Rokhsar D.S."/>
            <person name="Boore J.L."/>
        </authorList>
    </citation>
    <scope>NUCLEOTIDE SEQUENCE [LARGE SCALE GENOMIC DNA]</scope>
    <source>
        <strain evidence="4 5">P6497</strain>
    </source>
</reference>
<dbReference type="RefSeq" id="XP_009524282.1">
    <property type="nucleotide sequence ID" value="XM_009525987.1"/>
</dbReference>